<dbReference type="AlphaFoldDB" id="A0A2A4FVM0"/>
<evidence type="ECO:0000313" key="2">
    <source>
        <dbReference type="EMBL" id="PCE42239.1"/>
    </source>
</evidence>
<reference evidence="2 3" key="1">
    <citation type="submission" date="2017-09" db="EMBL/GenBank/DDBJ databases">
        <title>The Catabolism of 3,6-Dichlorosalicylic acid is Initiated by the Cytochrome P450 Monooxygenase DsmABC in Rhizorhabdus dicambivorans Ndbn-20.</title>
        <authorList>
            <person name="Na L."/>
        </authorList>
    </citation>
    <scope>NUCLEOTIDE SEQUENCE [LARGE SCALE GENOMIC DNA]</scope>
    <source>
        <strain evidence="2 3">Ndbn-20m</strain>
    </source>
</reference>
<keyword evidence="1" id="KW-0472">Membrane</keyword>
<protein>
    <submittedName>
        <fullName evidence="2">Anti-sigma factor</fullName>
    </submittedName>
</protein>
<evidence type="ECO:0000313" key="3">
    <source>
        <dbReference type="Proteomes" id="UP000218934"/>
    </source>
</evidence>
<evidence type="ECO:0000256" key="1">
    <source>
        <dbReference type="SAM" id="Phobius"/>
    </source>
</evidence>
<dbReference type="RefSeq" id="WP_066963774.1">
    <property type="nucleotide sequence ID" value="NZ_CP023449.1"/>
</dbReference>
<dbReference type="Proteomes" id="UP000218934">
    <property type="component" value="Unassembled WGS sequence"/>
</dbReference>
<keyword evidence="3" id="KW-1185">Reference proteome</keyword>
<name>A0A2A4FVM0_9SPHN</name>
<gene>
    <name evidence="2" type="ORF">COO09_11485</name>
</gene>
<proteinExistence type="predicted"/>
<keyword evidence="1" id="KW-0812">Transmembrane</keyword>
<accession>A0A2A4FVM0</accession>
<organism evidence="2 3">
    <name type="scientific">Rhizorhabdus dicambivorans</name>
    <dbReference type="NCBI Taxonomy" id="1850238"/>
    <lineage>
        <taxon>Bacteria</taxon>
        <taxon>Pseudomonadati</taxon>
        <taxon>Pseudomonadota</taxon>
        <taxon>Alphaproteobacteria</taxon>
        <taxon>Sphingomonadales</taxon>
        <taxon>Sphingomonadaceae</taxon>
        <taxon>Rhizorhabdus</taxon>
    </lineage>
</organism>
<dbReference type="KEGG" id="rdi:CMV14_22805"/>
<feature type="transmembrane region" description="Helical" evidence="1">
    <location>
        <begin position="89"/>
        <end position="109"/>
    </location>
</feature>
<dbReference type="EMBL" id="NWUF01000009">
    <property type="protein sequence ID" value="PCE42239.1"/>
    <property type="molecule type" value="Genomic_DNA"/>
</dbReference>
<sequence length="236" mass="25043">MTDKDEERIIAYVDGELAPLEALRFERAMDGDPALAEAVGRHRRLRETVAGHFSGVADEPLPDRLRRLLDRDEKVIPFPPRPRMMMGRAGGYAALAATLVAGLVLGQLVPRSTAPVGERDGRLVAAGGLARALDSQLASTQIAAAPYRIGVSFRTQDGRYCRSFEGAAGAGLGCRGAEGWTLERFVAGMPARSGAYAQAGSPLSDVLAAAQDMMAGNPLDATAERQARDAGWQAAR</sequence>
<comment type="caution">
    <text evidence="2">The sequence shown here is derived from an EMBL/GenBank/DDBJ whole genome shotgun (WGS) entry which is preliminary data.</text>
</comment>
<keyword evidence="1" id="KW-1133">Transmembrane helix</keyword>
<dbReference type="OrthoDB" id="7502743at2"/>